<dbReference type="Proteomes" id="UP000045545">
    <property type="component" value="Unassembled WGS sequence"/>
</dbReference>
<dbReference type="STRING" id="690567.619"/>
<accession>A0A0E4GAK6</accession>
<evidence type="ECO:0000313" key="3">
    <source>
        <dbReference type="Proteomes" id="UP000045545"/>
    </source>
</evidence>
<name>A0A0E4GAK6_9FIRM</name>
<dbReference type="InterPro" id="IPR022409">
    <property type="entry name" value="PKD/Chitinase_dom"/>
</dbReference>
<dbReference type="InterPro" id="IPR035986">
    <property type="entry name" value="PKD_dom_sf"/>
</dbReference>
<dbReference type="Gene3D" id="2.60.40.1080">
    <property type="match status" value="1"/>
</dbReference>
<dbReference type="Pfam" id="PF18911">
    <property type="entry name" value="PKD_4"/>
    <property type="match status" value="1"/>
</dbReference>
<keyword evidence="3" id="KW-1185">Reference proteome</keyword>
<dbReference type="AlphaFoldDB" id="A0A0E4GAK6"/>
<protein>
    <submittedName>
        <fullName evidence="2">PKD domain</fullName>
    </submittedName>
</protein>
<dbReference type="CDD" id="cd00146">
    <property type="entry name" value="PKD"/>
    <property type="match status" value="1"/>
</dbReference>
<dbReference type="Gene3D" id="2.60.40.10">
    <property type="entry name" value="Immunoglobulins"/>
    <property type="match status" value="1"/>
</dbReference>
<dbReference type="PROSITE" id="PS50093">
    <property type="entry name" value="PKD"/>
    <property type="match status" value="1"/>
</dbReference>
<evidence type="ECO:0000259" key="1">
    <source>
        <dbReference type="PROSITE" id="PS50093"/>
    </source>
</evidence>
<proteinExistence type="predicted"/>
<dbReference type="InterPro" id="IPR044060">
    <property type="entry name" value="Bacterial_rp_domain"/>
</dbReference>
<evidence type="ECO:0000313" key="2">
    <source>
        <dbReference type="EMBL" id="CFX15203.1"/>
    </source>
</evidence>
<dbReference type="OrthoDB" id="174569at2"/>
<dbReference type="SUPFAM" id="SSF49299">
    <property type="entry name" value="PKD domain"/>
    <property type="match status" value="1"/>
</dbReference>
<reference evidence="2 3" key="1">
    <citation type="submission" date="2015-03" db="EMBL/GenBank/DDBJ databases">
        <authorList>
            <person name="Murphy D."/>
        </authorList>
    </citation>
    <scope>NUCLEOTIDE SEQUENCE [LARGE SCALE GENOMIC DNA]</scope>
    <source>
        <strain evidence="2 3">OL-4</strain>
    </source>
</reference>
<dbReference type="SMART" id="SM00089">
    <property type="entry name" value="PKD"/>
    <property type="match status" value="1"/>
</dbReference>
<dbReference type="InterPro" id="IPR013783">
    <property type="entry name" value="Ig-like_fold"/>
</dbReference>
<sequence>MRRHIILGFLFVFVFSFILGSLPSAVLADNKGTVVRDPNGTFLSVKFTVTSSAHSTGTVYRTTGLKIWIGPYYAFFDQAYLTSKGFYSSSTTDTVDFTASEIALRSGASVQQIRAAADDFNNGINLGAQIKILQNGVVMATIEEKEQVAPVFNQYGLGAYIAAAETRWGYAYDPVGASRTLTIQIEGQGSTTPAGSKAPGTVHKNMSGSVSLFASPADGWKFAQWVDVTGGIVQFSTNPNTSVYMDKDKTIRAVFIPNTAPPDGKKEYLTVVPCTYTLFEGEYKRFSAFHHKADGSSQEVTNSSEWSVSNSNIARLSAITKGELWGLKKGFVILKAQYKGMEATADVTVIPEPVPPPPNYAPKADFTISNPSPVEGEKVTLIDTSTHEGKKHGESIVSWEWNIEKIGSASEQNAEATWNEVGTYKITLRVEDQDGDSDSCTKSVVVGPALPAAVITTSADHIIIGREIHIDGDESTAAMGRDIKWDEMEWKFYNPNNALAYEYTGRYPLGKGTSEEKDLTNSVLNKTGNWKITLKVKDTNDNESEITERIIYIHPDNPPVADFWLASEAIRYSYQGYDLTVRDLSTAGTPDASLGDEIYERTWTLYYDANNDGNAQGSGDEVIRPGDKDKAAEIIQASINDSRPVIRFNKTGRYQLELAVKEHYEAWGEINEGLSDNTDNKTLADKNIMVINLAPTVAFDIKKKTPVDVLLAFKGTDCEPGFICTRRMA</sequence>
<gene>
    <name evidence="2" type="ORF">619</name>
</gene>
<feature type="domain" description="PKD" evidence="1">
    <location>
        <begin position="393"/>
        <end position="446"/>
    </location>
</feature>
<dbReference type="Pfam" id="PF18998">
    <property type="entry name" value="Flg_new_2"/>
    <property type="match status" value="1"/>
</dbReference>
<dbReference type="EMBL" id="CGIH01000009">
    <property type="protein sequence ID" value="CFX15203.1"/>
    <property type="molecule type" value="Genomic_DNA"/>
</dbReference>
<organism evidence="2 3">
    <name type="scientific">Syntrophomonas zehnderi OL-4</name>
    <dbReference type="NCBI Taxonomy" id="690567"/>
    <lineage>
        <taxon>Bacteria</taxon>
        <taxon>Bacillati</taxon>
        <taxon>Bacillota</taxon>
        <taxon>Clostridia</taxon>
        <taxon>Eubacteriales</taxon>
        <taxon>Syntrophomonadaceae</taxon>
        <taxon>Syntrophomonas</taxon>
    </lineage>
</organism>
<dbReference type="InterPro" id="IPR000601">
    <property type="entry name" value="PKD_dom"/>
</dbReference>